<evidence type="ECO:0000313" key="1">
    <source>
        <dbReference type="EMBL" id="RRJ19575.1"/>
    </source>
</evidence>
<dbReference type="EMBL" id="RRCF01000004">
    <property type="protein sequence ID" value="RRJ19575.1"/>
    <property type="molecule type" value="Genomic_DNA"/>
</dbReference>
<dbReference type="RefSeq" id="WP_046518528.1">
    <property type="nucleotide sequence ID" value="NZ_LAVS01000002.1"/>
</dbReference>
<evidence type="ECO:0000313" key="2">
    <source>
        <dbReference type="Proteomes" id="UP000276260"/>
    </source>
</evidence>
<gene>
    <name evidence="1" type="ORF">EIK76_14075</name>
</gene>
<comment type="caution">
    <text evidence="1">The sequence shown here is derived from an EMBL/GenBank/DDBJ whole genome shotgun (WGS) entry which is preliminary data.</text>
</comment>
<reference evidence="1 2" key="1">
    <citation type="submission" date="2018-11" db="EMBL/GenBank/DDBJ databases">
        <title>Draft genome analysis of Rheinheimera mesophila isolated from an industrial waste site.</title>
        <authorList>
            <person name="Yu Q."/>
            <person name="Qi Y."/>
            <person name="Zhang H."/>
            <person name="Lu Y."/>
            <person name="Pu J."/>
        </authorList>
    </citation>
    <scope>NUCLEOTIDE SEQUENCE [LARGE SCALE GENOMIC DNA]</scope>
    <source>
        <strain evidence="1 2">IITR13</strain>
    </source>
</reference>
<sequence length="62" mass="7098">MSAIKQQQSAQPFGYSARTINEALTQQERRALSLIWRDDDSEAVNTKRRETALEHCAELGYN</sequence>
<protein>
    <submittedName>
        <fullName evidence="1">Uncharacterized protein</fullName>
    </submittedName>
</protein>
<dbReference type="Proteomes" id="UP000276260">
    <property type="component" value="Unassembled WGS sequence"/>
</dbReference>
<keyword evidence="2" id="KW-1185">Reference proteome</keyword>
<dbReference type="AlphaFoldDB" id="A0A3P3QER4"/>
<proteinExistence type="predicted"/>
<organism evidence="1 2">
    <name type="scientific">Rheinheimera mesophila</name>
    <dbReference type="NCBI Taxonomy" id="1547515"/>
    <lineage>
        <taxon>Bacteria</taxon>
        <taxon>Pseudomonadati</taxon>
        <taxon>Pseudomonadota</taxon>
        <taxon>Gammaproteobacteria</taxon>
        <taxon>Chromatiales</taxon>
        <taxon>Chromatiaceae</taxon>
        <taxon>Rheinheimera</taxon>
    </lineage>
</organism>
<accession>A0A3P3QER4</accession>
<name>A0A3P3QER4_9GAMM</name>
<dbReference type="OrthoDB" id="5772866at2"/>